<evidence type="ECO:0000256" key="1">
    <source>
        <dbReference type="ARBA" id="ARBA00000012"/>
    </source>
</evidence>
<proteinExistence type="inferred from homology"/>
<dbReference type="Gene3D" id="3.20.20.20">
    <property type="entry name" value="Dihydropteroate synthase-like"/>
    <property type="match status" value="1"/>
</dbReference>
<evidence type="ECO:0000256" key="5">
    <source>
        <dbReference type="ARBA" id="ARBA00012458"/>
    </source>
</evidence>
<evidence type="ECO:0000256" key="8">
    <source>
        <dbReference type="ARBA" id="ARBA00022723"/>
    </source>
</evidence>
<keyword evidence="15" id="KW-1185">Reference proteome</keyword>
<name>A0A290Q7B2_9BACT</name>
<comment type="function">
    <text evidence="12">Catalyzes the condensation of para-aminobenzoate (pABA) with 6-hydroxymethyl-7,8-dihydropterin diphosphate (DHPt-PP) to form 7,8-dihydropteroate (H2Pte), the immediate precursor of folate derivatives.</text>
</comment>
<evidence type="ECO:0000256" key="12">
    <source>
        <dbReference type="RuleBase" id="RU361205"/>
    </source>
</evidence>
<evidence type="ECO:0000313" key="14">
    <source>
        <dbReference type="EMBL" id="ATC64585.1"/>
    </source>
</evidence>
<evidence type="ECO:0000256" key="9">
    <source>
        <dbReference type="ARBA" id="ARBA00022842"/>
    </source>
</evidence>
<protein>
    <recommendedName>
        <fullName evidence="6 12">Dihydropteroate synthase</fullName>
        <shortName evidence="12">DHPS</shortName>
        <ecNumber evidence="5 12">2.5.1.15</ecNumber>
    </recommendedName>
    <alternativeName>
        <fullName evidence="11 12">Dihydropteroate pyrophosphorylase</fullName>
    </alternativeName>
</protein>
<dbReference type="GO" id="GO:0004156">
    <property type="term" value="F:dihydropteroate synthase activity"/>
    <property type="evidence" value="ECO:0007669"/>
    <property type="project" value="UniProtKB-EC"/>
</dbReference>
<comment type="catalytic activity">
    <reaction evidence="1">
        <text>(7,8-dihydropterin-6-yl)methyl diphosphate + 4-aminobenzoate = 7,8-dihydropteroate + diphosphate</text>
        <dbReference type="Rhea" id="RHEA:19949"/>
        <dbReference type="ChEBI" id="CHEBI:17836"/>
        <dbReference type="ChEBI" id="CHEBI:17839"/>
        <dbReference type="ChEBI" id="CHEBI:33019"/>
        <dbReference type="ChEBI" id="CHEBI:72950"/>
        <dbReference type="EC" id="2.5.1.15"/>
    </reaction>
</comment>
<dbReference type="PROSITE" id="PS00793">
    <property type="entry name" value="DHPS_2"/>
    <property type="match status" value="1"/>
</dbReference>
<dbReference type="GO" id="GO:0046872">
    <property type="term" value="F:metal ion binding"/>
    <property type="evidence" value="ECO:0007669"/>
    <property type="project" value="UniProtKB-KW"/>
</dbReference>
<dbReference type="EMBL" id="CP023344">
    <property type="protein sequence ID" value="ATC64585.1"/>
    <property type="molecule type" value="Genomic_DNA"/>
</dbReference>
<dbReference type="Pfam" id="PF00809">
    <property type="entry name" value="Pterin_bind"/>
    <property type="match status" value="1"/>
</dbReference>
<accession>A0A290Q7B2</accession>
<dbReference type="InterPro" id="IPR045031">
    <property type="entry name" value="DHP_synth-like"/>
</dbReference>
<dbReference type="InterPro" id="IPR006390">
    <property type="entry name" value="DHP_synth_dom"/>
</dbReference>
<evidence type="ECO:0000256" key="7">
    <source>
        <dbReference type="ARBA" id="ARBA00022679"/>
    </source>
</evidence>
<feature type="domain" description="Pterin-binding" evidence="13">
    <location>
        <begin position="30"/>
        <end position="291"/>
    </location>
</feature>
<evidence type="ECO:0000313" key="15">
    <source>
        <dbReference type="Proteomes" id="UP000217265"/>
    </source>
</evidence>
<comment type="similarity">
    <text evidence="4 12">Belongs to the DHPS family.</text>
</comment>
<dbReference type="GO" id="GO:0046656">
    <property type="term" value="P:folic acid biosynthetic process"/>
    <property type="evidence" value="ECO:0007669"/>
    <property type="project" value="UniProtKB-KW"/>
</dbReference>
<keyword evidence="9 12" id="KW-0460">Magnesium</keyword>
<dbReference type="FunFam" id="3.20.20.20:FF:000006">
    <property type="entry name" value="Dihydropteroate synthase"/>
    <property type="match status" value="1"/>
</dbReference>
<evidence type="ECO:0000256" key="3">
    <source>
        <dbReference type="ARBA" id="ARBA00004763"/>
    </source>
</evidence>
<dbReference type="RefSeq" id="WP_096056216.1">
    <property type="nucleotide sequence ID" value="NZ_CP023344.1"/>
</dbReference>
<dbReference type="OrthoDB" id="9811744at2"/>
<dbReference type="PROSITE" id="PS50972">
    <property type="entry name" value="PTERIN_BINDING"/>
    <property type="match status" value="1"/>
</dbReference>
<dbReference type="PROSITE" id="PS00792">
    <property type="entry name" value="DHPS_1"/>
    <property type="match status" value="1"/>
</dbReference>
<organism evidence="14 15">
    <name type="scientific">Nibricoccus aquaticus</name>
    <dbReference type="NCBI Taxonomy" id="2576891"/>
    <lineage>
        <taxon>Bacteria</taxon>
        <taxon>Pseudomonadati</taxon>
        <taxon>Verrucomicrobiota</taxon>
        <taxon>Opitutia</taxon>
        <taxon>Opitutales</taxon>
        <taxon>Opitutaceae</taxon>
        <taxon>Nibricoccus</taxon>
    </lineage>
</organism>
<dbReference type="SUPFAM" id="SSF51717">
    <property type="entry name" value="Dihydropteroate synthetase-like"/>
    <property type="match status" value="1"/>
</dbReference>
<comment type="cofactor">
    <cofactor evidence="2 12">
        <name>Mg(2+)</name>
        <dbReference type="ChEBI" id="CHEBI:18420"/>
    </cofactor>
</comment>
<keyword evidence="7 12" id="KW-0808">Transferase</keyword>
<dbReference type="EC" id="2.5.1.15" evidence="5 12"/>
<dbReference type="AlphaFoldDB" id="A0A290Q7B2"/>
<evidence type="ECO:0000256" key="11">
    <source>
        <dbReference type="ARBA" id="ARBA00030193"/>
    </source>
</evidence>
<keyword evidence="10 12" id="KW-0289">Folate biosynthesis</keyword>
<keyword evidence="8 12" id="KW-0479">Metal-binding</keyword>
<reference evidence="14 15" key="1">
    <citation type="submission" date="2017-09" db="EMBL/GenBank/DDBJ databases">
        <title>Complete genome sequence of Verrucomicrobial strain HZ-65, isolated from freshwater.</title>
        <authorList>
            <person name="Choi A."/>
        </authorList>
    </citation>
    <scope>NUCLEOTIDE SEQUENCE [LARGE SCALE GENOMIC DNA]</scope>
    <source>
        <strain evidence="14 15">HZ-65</strain>
    </source>
</reference>
<dbReference type="UniPathway" id="UPA00077">
    <property type="reaction ID" value="UER00156"/>
</dbReference>
<gene>
    <name evidence="14" type="primary">folP</name>
    <name evidence="14" type="ORF">CMV30_11815</name>
</gene>
<dbReference type="GO" id="GO:0046654">
    <property type="term" value="P:tetrahydrofolate biosynthetic process"/>
    <property type="evidence" value="ECO:0007669"/>
    <property type="project" value="UniProtKB-UniPathway"/>
</dbReference>
<dbReference type="KEGG" id="vbh:CMV30_11815"/>
<evidence type="ECO:0000256" key="6">
    <source>
        <dbReference type="ARBA" id="ARBA00016919"/>
    </source>
</evidence>
<evidence type="ECO:0000256" key="4">
    <source>
        <dbReference type="ARBA" id="ARBA00009503"/>
    </source>
</evidence>
<evidence type="ECO:0000256" key="10">
    <source>
        <dbReference type="ARBA" id="ARBA00022909"/>
    </source>
</evidence>
<dbReference type="PANTHER" id="PTHR20941:SF1">
    <property type="entry name" value="FOLIC ACID SYNTHESIS PROTEIN FOL1"/>
    <property type="match status" value="1"/>
</dbReference>
<dbReference type="InterPro" id="IPR011005">
    <property type="entry name" value="Dihydropteroate_synth-like_sf"/>
</dbReference>
<dbReference type="GO" id="GO:0005829">
    <property type="term" value="C:cytosol"/>
    <property type="evidence" value="ECO:0007669"/>
    <property type="project" value="TreeGrafter"/>
</dbReference>
<dbReference type="Proteomes" id="UP000217265">
    <property type="component" value="Chromosome"/>
</dbReference>
<dbReference type="PANTHER" id="PTHR20941">
    <property type="entry name" value="FOLATE SYNTHESIS PROTEINS"/>
    <property type="match status" value="1"/>
</dbReference>
<dbReference type="NCBIfam" id="TIGR01496">
    <property type="entry name" value="DHPS"/>
    <property type="match status" value="1"/>
</dbReference>
<sequence length="306" mass="32630">MTIDPNNLVSVPGVRLWRCRERVIELGGAPVIMGILNVTPDSFFDGGKHALRESAVAQAERMVADGAGIVDVGGQSTRPGFVEISAEEEIARVVPVIEALVRLGKAVVSIDTYKPAVARAALEAGAQVVNDVHGLQGAPEMARLAGEYGAAVVAMHHDERFRDYVRRPGDTAHGIAVVDLIERMKMWLARSLEIAAEAGVTAERVVLDPGIGFFKTQEQNLEIMGRLAGLRGLGCPLLLGASRKSVIGHVLGGQPVEDRLEGTLATTTLAVWQGVEIVRVHDVAANVRAARMASAIRAQSLHPFHS</sequence>
<dbReference type="InterPro" id="IPR000489">
    <property type="entry name" value="Pterin-binding_dom"/>
</dbReference>
<comment type="pathway">
    <text evidence="3 12">Cofactor biosynthesis; tetrahydrofolate biosynthesis; 7,8-dihydrofolate from 2-amino-4-hydroxy-6-hydroxymethyl-7,8-dihydropteridine diphosphate and 4-aminobenzoate: step 1/2.</text>
</comment>
<dbReference type="CDD" id="cd00739">
    <property type="entry name" value="DHPS"/>
    <property type="match status" value="1"/>
</dbReference>
<evidence type="ECO:0000259" key="13">
    <source>
        <dbReference type="PROSITE" id="PS50972"/>
    </source>
</evidence>
<evidence type="ECO:0000256" key="2">
    <source>
        <dbReference type="ARBA" id="ARBA00001946"/>
    </source>
</evidence>